<proteinExistence type="predicted"/>
<sequence>MAEWYDEVAIRKDACDLLGRLASLAPERETFPIVHYDLSELGRTSSWVAIDDGEMVRVVRLSSLDRPVRLSTCYAHWERSAEWADDTTAQLVATELGLPRVWSADGLTSYAC</sequence>
<dbReference type="AlphaFoldDB" id="A0A518B2Q4"/>
<reference evidence="1 2" key="1">
    <citation type="submission" date="2019-02" db="EMBL/GenBank/DDBJ databases">
        <title>Deep-cultivation of Planctomycetes and their phenomic and genomic characterization uncovers novel biology.</title>
        <authorList>
            <person name="Wiegand S."/>
            <person name="Jogler M."/>
            <person name="Boedeker C."/>
            <person name="Pinto D."/>
            <person name="Vollmers J."/>
            <person name="Rivas-Marin E."/>
            <person name="Kohn T."/>
            <person name="Peeters S.H."/>
            <person name="Heuer A."/>
            <person name="Rast P."/>
            <person name="Oberbeckmann S."/>
            <person name="Bunk B."/>
            <person name="Jeske O."/>
            <person name="Meyerdierks A."/>
            <person name="Storesund J.E."/>
            <person name="Kallscheuer N."/>
            <person name="Luecker S."/>
            <person name="Lage O.M."/>
            <person name="Pohl T."/>
            <person name="Merkel B.J."/>
            <person name="Hornburger P."/>
            <person name="Mueller R.-W."/>
            <person name="Bruemmer F."/>
            <person name="Labrenz M."/>
            <person name="Spormann A.M."/>
            <person name="Op den Camp H."/>
            <person name="Overmann J."/>
            <person name="Amann R."/>
            <person name="Jetten M.S.M."/>
            <person name="Mascher T."/>
            <person name="Medema M.H."/>
            <person name="Devos D.P."/>
            <person name="Kaster A.-K."/>
            <person name="Ovreas L."/>
            <person name="Rohde M."/>
            <person name="Galperin M.Y."/>
            <person name="Jogler C."/>
        </authorList>
    </citation>
    <scope>NUCLEOTIDE SEQUENCE [LARGE SCALE GENOMIC DNA]</scope>
    <source>
        <strain evidence="1 2">Pan216</strain>
    </source>
</reference>
<dbReference type="RefSeq" id="WP_145257837.1">
    <property type="nucleotide sequence ID" value="NZ_CP036279.1"/>
</dbReference>
<evidence type="ECO:0000313" key="2">
    <source>
        <dbReference type="Proteomes" id="UP000317093"/>
    </source>
</evidence>
<gene>
    <name evidence="1" type="ORF">Pan216_20700</name>
</gene>
<organism evidence="1 2">
    <name type="scientific">Kolteria novifilia</name>
    <dbReference type="NCBI Taxonomy" id="2527975"/>
    <lineage>
        <taxon>Bacteria</taxon>
        <taxon>Pseudomonadati</taxon>
        <taxon>Planctomycetota</taxon>
        <taxon>Planctomycetia</taxon>
        <taxon>Kolteriales</taxon>
        <taxon>Kolteriaceae</taxon>
        <taxon>Kolteria</taxon>
    </lineage>
</organism>
<dbReference type="Proteomes" id="UP000317093">
    <property type="component" value="Chromosome"/>
</dbReference>
<dbReference type="KEGG" id="knv:Pan216_20700"/>
<accession>A0A518B2Q4</accession>
<evidence type="ECO:0000313" key="1">
    <source>
        <dbReference type="EMBL" id="QDU61216.1"/>
    </source>
</evidence>
<name>A0A518B2Q4_9BACT</name>
<keyword evidence="2" id="KW-1185">Reference proteome</keyword>
<protein>
    <submittedName>
        <fullName evidence="1">Uncharacterized protein</fullName>
    </submittedName>
</protein>
<dbReference type="EMBL" id="CP036279">
    <property type="protein sequence ID" value="QDU61216.1"/>
    <property type="molecule type" value="Genomic_DNA"/>
</dbReference>